<dbReference type="Pfam" id="PF01753">
    <property type="entry name" value="zf-MYND"/>
    <property type="match status" value="1"/>
</dbReference>
<dbReference type="EMBL" id="MCGO01000044">
    <property type="protein sequence ID" value="ORY38369.1"/>
    <property type="molecule type" value="Genomic_DNA"/>
</dbReference>
<dbReference type="InterPro" id="IPR046341">
    <property type="entry name" value="SET_dom_sf"/>
</dbReference>
<dbReference type="Gene3D" id="1.25.40.10">
    <property type="entry name" value="Tetratricopeptide repeat domain"/>
    <property type="match status" value="1"/>
</dbReference>
<dbReference type="Gene3D" id="2.170.270.10">
    <property type="entry name" value="SET domain"/>
    <property type="match status" value="1"/>
</dbReference>
<dbReference type="PANTHER" id="PTHR12197">
    <property type="entry name" value="HISTONE-LYSINE N-METHYLTRANSFERASE SMYD"/>
    <property type="match status" value="1"/>
</dbReference>
<evidence type="ECO:0000256" key="4">
    <source>
        <dbReference type="PROSITE-ProRule" id="PRU00134"/>
    </source>
</evidence>
<evidence type="ECO:0000256" key="1">
    <source>
        <dbReference type="ARBA" id="ARBA00022723"/>
    </source>
</evidence>
<accession>A0A1Y2BUD8</accession>
<evidence type="ECO:0000313" key="8">
    <source>
        <dbReference type="Proteomes" id="UP000193642"/>
    </source>
</evidence>
<keyword evidence="8" id="KW-1185">Reference proteome</keyword>
<keyword evidence="3" id="KW-0862">Zinc</keyword>
<feature type="domain" description="SET" evidence="5">
    <location>
        <begin position="1"/>
        <end position="234"/>
    </location>
</feature>
<reference evidence="7 8" key="1">
    <citation type="submission" date="2016-07" db="EMBL/GenBank/DDBJ databases">
        <title>Pervasive Adenine N6-methylation of Active Genes in Fungi.</title>
        <authorList>
            <consortium name="DOE Joint Genome Institute"/>
            <person name="Mondo S.J."/>
            <person name="Dannebaum R.O."/>
            <person name="Kuo R.C."/>
            <person name="Labutti K."/>
            <person name="Haridas S."/>
            <person name="Kuo A."/>
            <person name="Salamov A."/>
            <person name="Ahrendt S.R."/>
            <person name="Lipzen A."/>
            <person name="Sullivan W."/>
            <person name="Andreopoulos W.B."/>
            <person name="Clum A."/>
            <person name="Lindquist E."/>
            <person name="Daum C."/>
            <person name="Ramamoorthy G.K."/>
            <person name="Gryganskyi A."/>
            <person name="Culley D."/>
            <person name="Magnuson J.K."/>
            <person name="James T.Y."/>
            <person name="O'Malley M.A."/>
            <person name="Stajich J.E."/>
            <person name="Spatafora J.W."/>
            <person name="Visel A."/>
            <person name="Grigoriev I.V."/>
        </authorList>
    </citation>
    <scope>NUCLEOTIDE SEQUENCE [LARGE SCALE GENOMIC DNA]</scope>
    <source>
        <strain evidence="7 8">JEL800</strain>
    </source>
</reference>
<dbReference type="InterPro" id="IPR011990">
    <property type="entry name" value="TPR-like_helical_dom_sf"/>
</dbReference>
<sequence length="441" mass="47267">MFIETTNSKGRCLVATTHIARGSVVASEVPVAASPSPGHCSFCYGSNASKVCTGCRLASFCSVACQRSNWPSHKGLCRQLKAGASIPRSLQPLFALFVAVVDHSSIAVTVDALAADRSRFDSTTIEAFGRMVVARQAALASNAPHPVDSSSTTNPGDAGRQINLLCKISCNAVGISHPSTFEDCGVALFPETIAKANHSCVPNCTLLFDLPSASARLIALQDITPDTELTISYIDAADPFPIRQKDLQSRPTCKGFFQYNPPTIPAPTPCTCCKSTSNPIQPIQTLTSLSKQCTPKDTDPSNLSHLLTLQTRLLSPNSPLTLQTRQRLYSIHLSSANWQSALLLCNEIACTLESIYPPLSPSLGLQYLSLCRLALLVAQDLHPSMYPAILKDANTLMGVAEKAHVVFSTVLGDSHLLTLEAKEKRYELGAFYAAFGVRTGK</sequence>
<proteinExistence type="predicted"/>
<evidence type="ECO:0000256" key="3">
    <source>
        <dbReference type="ARBA" id="ARBA00022833"/>
    </source>
</evidence>
<dbReference type="PROSITE" id="PS50865">
    <property type="entry name" value="ZF_MYND_2"/>
    <property type="match status" value="1"/>
</dbReference>
<comment type="caution">
    <text evidence="7">The sequence shown here is derived from an EMBL/GenBank/DDBJ whole genome shotgun (WGS) entry which is preliminary data.</text>
</comment>
<feature type="domain" description="MYND-type" evidence="6">
    <location>
        <begin position="40"/>
        <end position="77"/>
    </location>
</feature>
<dbReference type="PROSITE" id="PS50280">
    <property type="entry name" value="SET"/>
    <property type="match status" value="1"/>
</dbReference>
<dbReference type="STRING" id="329046.A0A1Y2BUD8"/>
<name>A0A1Y2BUD8_9FUNG</name>
<gene>
    <name evidence="7" type="ORF">BCR33DRAFT_720735</name>
</gene>
<dbReference type="GO" id="GO:0008270">
    <property type="term" value="F:zinc ion binding"/>
    <property type="evidence" value="ECO:0007669"/>
    <property type="project" value="UniProtKB-KW"/>
</dbReference>
<dbReference type="AlphaFoldDB" id="A0A1Y2BUD8"/>
<organism evidence="7 8">
    <name type="scientific">Rhizoclosmatium globosum</name>
    <dbReference type="NCBI Taxonomy" id="329046"/>
    <lineage>
        <taxon>Eukaryota</taxon>
        <taxon>Fungi</taxon>
        <taxon>Fungi incertae sedis</taxon>
        <taxon>Chytridiomycota</taxon>
        <taxon>Chytridiomycota incertae sedis</taxon>
        <taxon>Chytridiomycetes</taxon>
        <taxon>Chytridiales</taxon>
        <taxon>Chytriomycetaceae</taxon>
        <taxon>Rhizoclosmatium</taxon>
    </lineage>
</organism>
<dbReference type="OrthoDB" id="265717at2759"/>
<dbReference type="SUPFAM" id="SSF82199">
    <property type="entry name" value="SET domain"/>
    <property type="match status" value="1"/>
</dbReference>
<dbReference type="InterPro" id="IPR001214">
    <property type="entry name" value="SET_dom"/>
</dbReference>
<evidence type="ECO:0008006" key="9">
    <source>
        <dbReference type="Google" id="ProtNLM"/>
    </source>
</evidence>
<dbReference type="Gene3D" id="6.10.140.2220">
    <property type="match status" value="1"/>
</dbReference>
<evidence type="ECO:0000259" key="5">
    <source>
        <dbReference type="PROSITE" id="PS50280"/>
    </source>
</evidence>
<evidence type="ECO:0000259" key="6">
    <source>
        <dbReference type="PROSITE" id="PS50865"/>
    </source>
</evidence>
<dbReference type="InterPro" id="IPR002893">
    <property type="entry name" value="Znf_MYND"/>
</dbReference>
<dbReference type="PANTHER" id="PTHR12197:SF298">
    <property type="entry name" value="HISTONE-LYSINE N-METHYLTRANSFERASE ATXR4"/>
    <property type="match status" value="1"/>
</dbReference>
<keyword evidence="2 4" id="KW-0863">Zinc-finger</keyword>
<protein>
    <recommendedName>
        <fullName evidence="9">SET domain-containing protein</fullName>
    </recommendedName>
</protein>
<dbReference type="Pfam" id="PF00856">
    <property type="entry name" value="SET"/>
    <property type="match status" value="1"/>
</dbReference>
<dbReference type="InterPro" id="IPR050869">
    <property type="entry name" value="H3K4_H4K5_MeTrfase"/>
</dbReference>
<dbReference type="SUPFAM" id="SSF144232">
    <property type="entry name" value="HIT/MYND zinc finger-like"/>
    <property type="match status" value="1"/>
</dbReference>
<keyword evidence="1" id="KW-0479">Metal-binding</keyword>
<evidence type="ECO:0000313" key="7">
    <source>
        <dbReference type="EMBL" id="ORY38369.1"/>
    </source>
</evidence>
<dbReference type="Proteomes" id="UP000193642">
    <property type="component" value="Unassembled WGS sequence"/>
</dbReference>
<dbReference type="GO" id="GO:0005634">
    <property type="term" value="C:nucleus"/>
    <property type="evidence" value="ECO:0007669"/>
    <property type="project" value="TreeGrafter"/>
</dbReference>
<evidence type="ECO:0000256" key="2">
    <source>
        <dbReference type="ARBA" id="ARBA00022771"/>
    </source>
</evidence>